<dbReference type="Gramene" id="MELO3C032850.2.1">
    <property type="protein sequence ID" value="MELO3C032850.2.1"/>
    <property type="gene ID" value="MELO3C032850.2"/>
</dbReference>
<sequence length="63" mass="7291">MVTLRVNVEQLLKDIDVNNGNFESEIDEVKFSNSVSDNQDGNRWRNGMRAIFNSDERGSRQNM</sequence>
<dbReference type="AlphaFoldDB" id="A0A9I9EF21"/>
<proteinExistence type="predicted"/>
<dbReference type="EnsemblPlants" id="MELO3C032850.2.1">
    <property type="protein sequence ID" value="MELO3C032850.2.1"/>
    <property type="gene ID" value="MELO3C032850.2"/>
</dbReference>
<protein>
    <submittedName>
        <fullName evidence="1">Uncharacterized protein</fullName>
    </submittedName>
</protein>
<reference evidence="1" key="1">
    <citation type="submission" date="2023-03" db="UniProtKB">
        <authorList>
            <consortium name="EnsemblPlants"/>
        </authorList>
    </citation>
    <scope>IDENTIFICATION</scope>
</reference>
<evidence type="ECO:0000313" key="1">
    <source>
        <dbReference type="EnsemblPlants" id="MELO3C032850.2.1"/>
    </source>
</evidence>
<organism evidence="1">
    <name type="scientific">Cucumis melo</name>
    <name type="common">Muskmelon</name>
    <dbReference type="NCBI Taxonomy" id="3656"/>
    <lineage>
        <taxon>Eukaryota</taxon>
        <taxon>Viridiplantae</taxon>
        <taxon>Streptophyta</taxon>
        <taxon>Embryophyta</taxon>
        <taxon>Tracheophyta</taxon>
        <taxon>Spermatophyta</taxon>
        <taxon>Magnoliopsida</taxon>
        <taxon>eudicotyledons</taxon>
        <taxon>Gunneridae</taxon>
        <taxon>Pentapetalae</taxon>
        <taxon>rosids</taxon>
        <taxon>fabids</taxon>
        <taxon>Cucurbitales</taxon>
        <taxon>Cucurbitaceae</taxon>
        <taxon>Benincaseae</taxon>
        <taxon>Cucumis</taxon>
    </lineage>
</organism>
<name>A0A9I9EF21_CUCME</name>
<accession>A0A9I9EF21</accession>